<proteinExistence type="predicted"/>
<evidence type="ECO:0000313" key="1">
    <source>
        <dbReference type="EMBL" id="KAI5664602.1"/>
    </source>
</evidence>
<dbReference type="Proteomes" id="UP001060085">
    <property type="component" value="Linkage Group LG05"/>
</dbReference>
<dbReference type="EMBL" id="CM044705">
    <property type="protein sequence ID" value="KAI5664602.1"/>
    <property type="molecule type" value="Genomic_DNA"/>
</dbReference>
<organism evidence="1 2">
    <name type="scientific">Catharanthus roseus</name>
    <name type="common">Madagascar periwinkle</name>
    <name type="synonym">Vinca rosea</name>
    <dbReference type="NCBI Taxonomy" id="4058"/>
    <lineage>
        <taxon>Eukaryota</taxon>
        <taxon>Viridiplantae</taxon>
        <taxon>Streptophyta</taxon>
        <taxon>Embryophyta</taxon>
        <taxon>Tracheophyta</taxon>
        <taxon>Spermatophyta</taxon>
        <taxon>Magnoliopsida</taxon>
        <taxon>eudicotyledons</taxon>
        <taxon>Gunneridae</taxon>
        <taxon>Pentapetalae</taxon>
        <taxon>asterids</taxon>
        <taxon>lamiids</taxon>
        <taxon>Gentianales</taxon>
        <taxon>Apocynaceae</taxon>
        <taxon>Rauvolfioideae</taxon>
        <taxon>Vinceae</taxon>
        <taxon>Catharanthinae</taxon>
        <taxon>Catharanthus</taxon>
    </lineage>
</organism>
<accession>A0ACC0AUA2</accession>
<keyword evidence="2" id="KW-1185">Reference proteome</keyword>
<name>A0ACC0AUA2_CATRO</name>
<reference evidence="2" key="1">
    <citation type="journal article" date="2023" name="Nat. Plants">
        <title>Single-cell RNA sequencing provides a high-resolution roadmap for understanding the multicellular compartmentation of specialized metabolism.</title>
        <authorList>
            <person name="Sun S."/>
            <person name="Shen X."/>
            <person name="Li Y."/>
            <person name="Li Y."/>
            <person name="Wang S."/>
            <person name="Li R."/>
            <person name="Zhang H."/>
            <person name="Shen G."/>
            <person name="Guo B."/>
            <person name="Wei J."/>
            <person name="Xu J."/>
            <person name="St-Pierre B."/>
            <person name="Chen S."/>
            <person name="Sun C."/>
        </authorList>
    </citation>
    <scope>NUCLEOTIDE SEQUENCE [LARGE SCALE GENOMIC DNA]</scope>
</reference>
<protein>
    <submittedName>
        <fullName evidence="1">Uncharacterized protein</fullName>
    </submittedName>
</protein>
<evidence type="ECO:0000313" key="2">
    <source>
        <dbReference type="Proteomes" id="UP001060085"/>
    </source>
</evidence>
<sequence>MPCLKDKPVSDSPPSVSTPTSIPIEVEVTYEPSLVPTQEPETNKELVTLSSNILDPPSIPEILNPVLEDSDEEEEHPEAQAQALRDYQLVRDRVRRVPKEYPRYTRFLIPLMTHGPQQKIR</sequence>
<comment type="caution">
    <text evidence="1">The sequence shown here is derived from an EMBL/GenBank/DDBJ whole genome shotgun (WGS) entry which is preliminary data.</text>
</comment>
<gene>
    <name evidence="1" type="ORF">M9H77_23925</name>
</gene>